<feature type="domain" description="Class II Histidinyl-tRNA synthetase (HisRS)-like catalytic core" evidence="3">
    <location>
        <begin position="2"/>
        <end position="264"/>
    </location>
</feature>
<comment type="caution">
    <text evidence="4">The sequence shown here is derived from an EMBL/GenBank/DDBJ whole genome shotgun (WGS) entry which is preliminary data.</text>
</comment>
<feature type="binding site" evidence="2">
    <location>
        <begin position="35"/>
        <end position="37"/>
    </location>
    <ligand>
        <name>L-histidine</name>
        <dbReference type="ChEBI" id="CHEBI:57595"/>
    </ligand>
</feature>
<organism evidence="4">
    <name type="scientific">Candidatus Methanomethylicus mesodigestus</name>
    <dbReference type="NCBI Taxonomy" id="1867258"/>
    <lineage>
        <taxon>Archaea</taxon>
        <taxon>Thermoproteota</taxon>
        <taxon>Methanosuratincolia</taxon>
        <taxon>Candidatus Methanomethylicales</taxon>
        <taxon>Candidatus Methanomethylicaceae</taxon>
        <taxon>Candidatus Methanomethylicus</taxon>
    </lineage>
</organism>
<dbReference type="EMBL" id="DSTX01000005">
    <property type="protein sequence ID" value="HFK20396.1"/>
    <property type="molecule type" value="Genomic_DNA"/>
</dbReference>
<dbReference type="GO" id="GO:0006427">
    <property type="term" value="P:histidyl-tRNA aminoacylation"/>
    <property type="evidence" value="ECO:0007669"/>
    <property type="project" value="TreeGrafter"/>
</dbReference>
<dbReference type="InterPro" id="IPR045864">
    <property type="entry name" value="aa-tRNA-synth_II/BPL/LPL"/>
</dbReference>
<feature type="binding site" evidence="2">
    <location>
        <begin position="218"/>
        <end position="219"/>
    </location>
    <ligand>
        <name>L-histidine</name>
        <dbReference type="ChEBI" id="CHEBI:57595"/>
    </ligand>
</feature>
<dbReference type="Pfam" id="PF13393">
    <property type="entry name" value="tRNA-synt_His"/>
    <property type="match status" value="1"/>
</dbReference>
<dbReference type="InterPro" id="IPR041715">
    <property type="entry name" value="HisRS-like_core"/>
</dbReference>
<protein>
    <recommendedName>
        <fullName evidence="1">Histidine--tRNA ligase</fullName>
    </recommendedName>
</protein>
<evidence type="ECO:0000256" key="2">
    <source>
        <dbReference type="PIRSR" id="PIRSR001549-1"/>
    </source>
</evidence>
<dbReference type="SUPFAM" id="SSF55681">
    <property type="entry name" value="Class II aaRS and biotin synthetases"/>
    <property type="match status" value="1"/>
</dbReference>
<gene>
    <name evidence="4" type="ORF">ENS19_03855</name>
</gene>
<feature type="binding site" evidence="2">
    <location>
        <position position="76"/>
    </location>
    <ligand>
        <name>L-histidine</name>
        <dbReference type="ChEBI" id="CHEBI:57595"/>
    </ligand>
</feature>
<proteinExistence type="predicted"/>
<dbReference type="InterPro" id="IPR004516">
    <property type="entry name" value="HisRS/HisZ"/>
</dbReference>
<dbReference type="PIRSF" id="PIRSF001549">
    <property type="entry name" value="His-tRNA_synth"/>
    <property type="match status" value="1"/>
</dbReference>
<sequence length="344" mass="37469">MDFFDIIKEGTGEGFADSLFKVQDSDGKLLTLRGEVTTQIARMLASRARDETRLFYITNCVKYIDSDASGQREYWQAGAELIGGDAASSDAEVIALALSILDSIGLKAAQIDVGSVGLFRYVLDYFGISDFEGVIRAVKRKSVDDLRGISMNPRALEMFTYMISRRGGIEVIDKLSEMADGDLGGQKGYFRKLFRLLDAYGCAGRVKIDLGTLREMKYYNGIIFEIFLGGIGTPLGGGGRYDAMMKEFGLEESRATGFAISVDTCIRALESCNFSFNSKEKPLGIFFLEGYEEAAIALANRLRAGGKGCYVSAYNGEREGVLVSEGVLDLSTGKEMQLGGMGGR</sequence>
<evidence type="ECO:0000256" key="1">
    <source>
        <dbReference type="ARBA" id="ARBA00017399"/>
    </source>
</evidence>
<evidence type="ECO:0000259" key="3">
    <source>
        <dbReference type="Pfam" id="PF13393"/>
    </source>
</evidence>
<feature type="binding site" evidence="2">
    <location>
        <position position="80"/>
    </location>
    <ligand>
        <name>L-histidine</name>
        <dbReference type="ChEBI" id="CHEBI:57595"/>
    </ligand>
</feature>
<dbReference type="PANTHER" id="PTHR43707:SF1">
    <property type="entry name" value="HISTIDINE--TRNA LIGASE, MITOCHONDRIAL-RELATED"/>
    <property type="match status" value="1"/>
</dbReference>
<dbReference type="AlphaFoldDB" id="A0A7C3J3R0"/>
<dbReference type="Gene3D" id="3.30.930.10">
    <property type="entry name" value="Bira Bifunctional Protein, Domain 2"/>
    <property type="match status" value="1"/>
</dbReference>
<dbReference type="PANTHER" id="PTHR43707">
    <property type="entry name" value="HISTIDYL-TRNA SYNTHETASE"/>
    <property type="match status" value="1"/>
</dbReference>
<dbReference type="GO" id="GO:0004821">
    <property type="term" value="F:histidine-tRNA ligase activity"/>
    <property type="evidence" value="ECO:0007669"/>
    <property type="project" value="TreeGrafter"/>
</dbReference>
<reference evidence="4" key="1">
    <citation type="journal article" date="2020" name="mSystems">
        <title>Genome- and Community-Level Interaction Insights into Carbon Utilization and Element Cycling Functions of Hydrothermarchaeota in Hydrothermal Sediment.</title>
        <authorList>
            <person name="Zhou Z."/>
            <person name="Liu Y."/>
            <person name="Xu W."/>
            <person name="Pan J."/>
            <person name="Luo Z.H."/>
            <person name="Li M."/>
        </authorList>
    </citation>
    <scope>NUCLEOTIDE SEQUENCE [LARGE SCALE GENOMIC DNA]</scope>
    <source>
        <strain evidence="4">SpSt-468</strain>
    </source>
</reference>
<accession>A0A7C3J3R0</accession>
<name>A0A7C3J3R0_9CREN</name>
<evidence type="ECO:0000313" key="4">
    <source>
        <dbReference type="EMBL" id="HFK20396.1"/>
    </source>
</evidence>
<dbReference type="GO" id="GO:0005737">
    <property type="term" value="C:cytoplasm"/>
    <property type="evidence" value="ECO:0007669"/>
    <property type="project" value="InterPro"/>
</dbReference>
<feature type="binding site" evidence="2">
    <location>
        <position position="214"/>
    </location>
    <ligand>
        <name>L-histidine</name>
        <dbReference type="ChEBI" id="CHEBI:57595"/>
    </ligand>
</feature>